<organism evidence="1 2">
    <name type="scientific">Desulfatibacillum alkenivorans DSM 16219</name>
    <dbReference type="NCBI Taxonomy" id="1121393"/>
    <lineage>
        <taxon>Bacteria</taxon>
        <taxon>Pseudomonadati</taxon>
        <taxon>Thermodesulfobacteriota</taxon>
        <taxon>Desulfobacteria</taxon>
        <taxon>Desulfobacterales</taxon>
        <taxon>Desulfatibacillaceae</taxon>
        <taxon>Desulfatibacillum</taxon>
    </lineage>
</organism>
<name>A0A1M6JSA0_9BACT</name>
<dbReference type="OrthoDB" id="5520546at2"/>
<dbReference type="AlphaFoldDB" id="A0A1M6JSA0"/>
<dbReference type="Proteomes" id="UP000183994">
    <property type="component" value="Unassembled WGS sequence"/>
</dbReference>
<dbReference type="RefSeq" id="WP_073475001.1">
    <property type="nucleotide sequence ID" value="NZ_FQZU01000008.1"/>
</dbReference>
<keyword evidence="2" id="KW-1185">Reference proteome</keyword>
<accession>A0A1M6JSA0</accession>
<evidence type="ECO:0000313" key="1">
    <source>
        <dbReference type="EMBL" id="SHJ49526.1"/>
    </source>
</evidence>
<dbReference type="EMBL" id="FQZU01000008">
    <property type="protein sequence ID" value="SHJ49526.1"/>
    <property type="molecule type" value="Genomic_DNA"/>
</dbReference>
<gene>
    <name evidence="1" type="ORF">SAMN02745216_01755</name>
</gene>
<sequence length="64" mass="7664">MHLYWKIFEELKILGEYPVLLDPSLKRCFKHWMETHQYSLTMAEQRHIPMFPAPEAFGVTLSLN</sequence>
<evidence type="ECO:0000313" key="2">
    <source>
        <dbReference type="Proteomes" id="UP000183994"/>
    </source>
</evidence>
<reference evidence="2" key="1">
    <citation type="submission" date="2016-11" db="EMBL/GenBank/DDBJ databases">
        <authorList>
            <person name="Varghese N."/>
            <person name="Submissions S."/>
        </authorList>
    </citation>
    <scope>NUCLEOTIDE SEQUENCE [LARGE SCALE GENOMIC DNA]</scope>
    <source>
        <strain evidence="2">DSM 16219</strain>
    </source>
</reference>
<proteinExistence type="predicted"/>
<protein>
    <submittedName>
        <fullName evidence="1">Uncharacterized protein</fullName>
    </submittedName>
</protein>